<name>A0ABR2JU44_9EUKA</name>
<gene>
    <name evidence="6" type="ORF">M9Y10_045032</name>
</gene>
<dbReference type="NCBIfam" id="TIGR00291">
    <property type="entry name" value="RNA_SBDS"/>
    <property type="match status" value="1"/>
</dbReference>
<dbReference type="Pfam" id="PF20268">
    <property type="entry name" value="SBDS_C"/>
    <property type="match status" value="1"/>
</dbReference>
<feature type="region of interest" description="Disordered" evidence="2">
    <location>
        <begin position="226"/>
        <end position="254"/>
    </location>
</feature>
<dbReference type="InterPro" id="IPR036786">
    <property type="entry name" value="Ribosome_mat_SBDS_N_sf"/>
</dbReference>
<feature type="domain" description="Ribosome maturation protein SDO1/SBDS N-terminal" evidence="3">
    <location>
        <begin position="7"/>
        <end position="89"/>
    </location>
</feature>
<dbReference type="Gene3D" id="1.10.10.900">
    <property type="entry name" value="SBDS protein C-terminal domain, subdomain 1"/>
    <property type="match status" value="1"/>
</dbReference>
<sequence>MSQTQFQIVKLQKNNIKVEVIGKPGMVTKYREGNCSLNDAVIDDRIYSNFSKGEIASESDIKSFGCTAHELLEKVLKTGQYQLTAQEKREQIDKRHKEVVNYIHENFIDSTNGRPHPVTRIENALTQIKFNIDPAQDAEHIARSLIPKLQPIIRLQESSIEGTVIIPNSKLGQVIGICYNLGTVNREEYGADKAYIEMSVSPGKYDSLVDQIGKMSNGEAVFQIKGAAATTDEPESKEKKKVIKKEGKGGKRKK</sequence>
<protein>
    <submittedName>
        <fullName evidence="6">Uncharacterized protein</fullName>
    </submittedName>
</protein>
<dbReference type="InterPro" id="IPR018978">
    <property type="entry name" value="SDO1/SBDS_central"/>
</dbReference>
<evidence type="ECO:0000256" key="2">
    <source>
        <dbReference type="SAM" id="MobiDB-lite"/>
    </source>
</evidence>
<evidence type="ECO:0000259" key="5">
    <source>
        <dbReference type="Pfam" id="PF20268"/>
    </source>
</evidence>
<reference evidence="6 7" key="1">
    <citation type="submission" date="2024-04" db="EMBL/GenBank/DDBJ databases">
        <title>Tritrichomonas musculus Genome.</title>
        <authorList>
            <person name="Alves-Ferreira E."/>
            <person name="Grigg M."/>
            <person name="Lorenzi H."/>
            <person name="Galac M."/>
        </authorList>
    </citation>
    <scope>NUCLEOTIDE SEQUENCE [LARGE SCALE GENOMIC DNA]</scope>
    <source>
        <strain evidence="6 7">EAF2021</strain>
    </source>
</reference>
<comment type="similarity">
    <text evidence="1">Belongs to the SDO1/SBDS family.</text>
</comment>
<dbReference type="Gene3D" id="3.30.70.240">
    <property type="match status" value="1"/>
</dbReference>
<dbReference type="Pfam" id="PF01172">
    <property type="entry name" value="SBDS_N"/>
    <property type="match status" value="1"/>
</dbReference>
<dbReference type="SUPFAM" id="SSF109728">
    <property type="entry name" value="Hypothetical protein AF0491, middle domain"/>
    <property type="match status" value="1"/>
</dbReference>
<dbReference type="Gene3D" id="3.30.1250.10">
    <property type="entry name" value="Ribosome maturation protein SBDS, N-terminal domain"/>
    <property type="match status" value="1"/>
</dbReference>
<dbReference type="SUPFAM" id="SSF89895">
    <property type="entry name" value="FYSH domain"/>
    <property type="match status" value="1"/>
</dbReference>
<dbReference type="PANTHER" id="PTHR10927:SF4">
    <property type="entry name" value="RIBOSOME MATURATION PROTEIN SDO1 HOMOLOG"/>
    <property type="match status" value="1"/>
</dbReference>
<proteinExistence type="inferred from homology"/>
<comment type="caution">
    <text evidence="6">The sequence shown here is derived from an EMBL/GenBank/DDBJ whole genome shotgun (WGS) entry which is preliminary data.</text>
</comment>
<dbReference type="SUPFAM" id="SSF54980">
    <property type="entry name" value="EF-G C-terminal domain-like"/>
    <property type="match status" value="1"/>
</dbReference>
<evidence type="ECO:0000313" key="7">
    <source>
        <dbReference type="Proteomes" id="UP001470230"/>
    </source>
</evidence>
<dbReference type="InterPro" id="IPR019783">
    <property type="entry name" value="SDO1/SBDS_N"/>
</dbReference>
<dbReference type="InterPro" id="IPR002140">
    <property type="entry name" value="Sdo1/SBDS"/>
</dbReference>
<dbReference type="InterPro" id="IPR037188">
    <property type="entry name" value="Sdo1/SBDS_central_sf"/>
</dbReference>
<feature type="domain" description="Ribosome maturation protein SDO1/SBDS central" evidence="4">
    <location>
        <begin position="97"/>
        <end position="156"/>
    </location>
</feature>
<evidence type="ECO:0000313" key="6">
    <source>
        <dbReference type="EMBL" id="KAK8882390.1"/>
    </source>
</evidence>
<dbReference type="PANTHER" id="PTHR10927">
    <property type="entry name" value="RIBOSOME MATURATION PROTEIN SBDS"/>
    <property type="match status" value="1"/>
</dbReference>
<dbReference type="InterPro" id="IPR039100">
    <property type="entry name" value="Sdo1/SBDS-like"/>
</dbReference>
<dbReference type="Pfam" id="PF09377">
    <property type="entry name" value="SBDS_domain_II"/>
    <property type="match status" value="1"/>
</dbReference>
<evidence type="ECO:0000259" key="3">
    <source>
        <dbReference type="Pfam" id="PF01172"/>
    </source>
</evidence>
<feature type="compositionally biased region" description="Basic and acidic residues" evidence="2">
    <location>
        <begin position="234"/>
        <end position="254"/>
    </location>
</feature>
<dbReference type="Proteomes" id="UP001470230">
    <property type="component" value="Unassembled WGS sequence"/>
</dbReference>
<feature type="domain" description="Ribosome maturation protein SDO1/SBDS C-terminal" evidence="5">
    <location>
        <begin position="164"/>
        <end position="224"/>
    </location>
</feature>
<evidence type="ECO:0000259" key="4">
    <source>
        <dbReference type="Pfam" id="PF09377"/>
    </source>
</evidence>
<dbReference type="EMBL" id="JAPFFF010000009">
    <property type="protein sequence ID" value="KAK8882390.1"/>
    <property type="molecule type" value="Genomic_DNA"/>
</dbReference>
<organism evidence="6 7">
    <name type="scientific">Tritrichomonas musculus</name>
    <dbReference type="NCBI Taxonomy" id="1915356"/>
    <lineage>
        <taxon>Eukaryota</taxon>
        <taxon>Metamonada</taxon>
        <taxon>Parabasalia</taxon>
        <taxon>Tritrichomonadida</taxon>
        <taxon>Tritrichomonadidae</taxon>
        <taxon>Tritrichomonas</taxon>
    </lineage>
</organism>
<dbReference type="InterPro" id="IPR035647">
    <property type="entry name" value="EFG_III/V"/>
</dbReference>
<accession>A0ABR2JU44</accession>
<dbReference type="InterPro" id="IPR046928">
    <property type="entry name" value="SDO1/SBDS_C"/>
</dbReference>
<keyword evidence="7" id="KW-1185">Reference proteome</keyword>
<evidence type="ECO:0000256" key="1">
    <source>
        <dbReference type="ARBA" id="ARBA00007433"/>
    </source>
</evidence>